<organism evidence="1 2">
    <name type="scientific">Hyalomma asiaticum</name>
    <name type="common">Tick</name>
    <dbReference type="NCBI Taxonomy" id="266040"/>
    <lineage>
        <taxon>Eukaryota</taxon>
        <taxon>Metazoa</taxon>
        <taxon>Ecdysozoa</taxon>
        <taxon>Arthropoda</taxon>
        <taxon>Chelicerata</taxon>
        <taxon>Arachnida</taxon>
        <taxon>Acari</taxon>
        <taxon>Parasitiformes</taxon>
        <taxon>Ixodida</taxon>
        <taxon>Ixodoidea</taxon>
        <taxon>Ixodidae</taxon>
        <taxon>Hyalomminae</taxon>
        <taxon>Hyalomma</taxon>
    </lineage>
</organism>
<gene>
    <name evidence="1" type="ORF">HPB50_024506</name>
</gene>
<protein>
    <submittedName>
        <fullName evidence="1">Uncharacterized protein</fullName>
    </submittedName>
</protein>
<dbReference type="EMBL" id="CM023481">
    <property type="protein sequence ID" value="KAH6948439.1"/>
    <property type="molecule type" value="Genomic_DNA"/>
</dbReference>
<proteinExistence type="predicted"/>
<reference evidence="1" key="1">
    <citation type="submission" date="2020-05" db="EMBL/GenBank/DDBJ databases">
        <title>Large-scale comparative analyses of tick genomes elucidate their genetic diversity and vector capacities.</title>
        <authorList>
            <person name="Jia N."/>
            <person name="Wang J."/>
            <person name="Shi W."/>
            <person name="Du L."/>
            <person name="Sun Y."/>
            <person name="Zhan W."/>
            <person name="Jiang J."/>
            <person name="Wang Q."/>
            <person name="Zhang B."/>
            <person name="Ji P."/>
            <person name="Sakyi L.B."/>
            <person name="Cui X."/>
            <person name="Yuan T."/>
            <person name="Jiang B."/>
            <person name="Yang W."/>
            <person name="Lam T.T.-Y."/>
            <person name="Chang Q."/>
            <person name="Ding S."/>
            <person name="Wang X."/>
            <person name="Zhu J."/>
            <person name="Ruan X."/>
            <person name="Zhao L."/>
            <person name="Wei J."/>
            <person name="Que T."/>
            <person name="Du C."/>
            <person name="Cheng J."/>
            <person name="Dai P."/>
            <person name="Han X."/>
            <person name="Huang E."/>
            <person name="Gao Y."/>
            <person name="Liu J."/>
            <person name="Shao H."/>
            <person name="Ye R."/>
            <person name="Li L."/>
            <person name="Wei W."/>
            <person name="Wang X."/>
            <person name="Wang C."/>
            <person name="Yang T."/>
            <person name="Huo Q."/>
            <person name="Li W."/>
            <person name="Guo W."/>
            <person name="Chen H."/>
            <person name="Zhou L."/>
            <person name="Ni X."/>
            <person name="Tian J."/>
            <person name="Zhou Y."/>
            <person name="Sheng Y."/>
            <person name="Liu T."/>
            <person name="Pan Y."/>
            <person name="Xia L."/>
            <person name="Li J."/>
            <person name="Zhao F."/>
            <person name="Cao W."/>
        </authorList>
    </citation>
    <scope>NUCLEOTIDE SEQUENCE</scope>
    <source>
        <strain evidence="1">Hyas-2018</strain>
    </source>
</reference>
<dbReference type="Proteomes" id="UP000821845">
    <property type="component" value="Chromosome 1"/>
</dbReference>
<evidence type="ECO:0000313" key="1">
    <source>
        <dbReference type="EMBL" id="KAH6948439.1"/>
    </source>
</evidence>
<sequence>MAPLMSARKTCLPWGRTFLEKMRAARCKFAVLAAPFVQDRSTILTHSFSRVVGDTLFAAAEDHKHFTVYVTESAPDYKRRRLYEALAERGITVTFIVDAAVGYVVEKVDMVLLGAEGLVESGGIINNIGT</sequence>
<comment type="caution">
    <text evidence="1">The sequence shown here is derived from an EMBL/GenBank/DDBJ whole genome shotgun (WGS) entry which is preliminary data.</text>
</comment>
<name>A0ACB7TQV8_HYAAI</name>
<keyword evidence="2" id="KW-1185">Reference proteome</keyword>
<accession>A0ACB7TQV8</accession>
<evidence type="ECO:0000313" key="2">
    <source>
        <dbReference type="Proteomes" id="UP000821845"/>
    </source>
</evidence>